<dbReference type="FunFam" id="3.90.1530.30:FF:000001">
    <property type="entry name" value="Chromosome partitioning protein ParB"/>
    <property type="match status" value="1"/>
</dbReference>
<dbReference type="Gene3D" id="1.10.10.2830">
    <property type="match status" value="1"/>
</dbReference>
<evidence type="ECO:0000256" key="5">
    <source>
        <dbReference type="ARBA" id="ARBA00023125"/>
    </source>
</evidence>
<proteinExistence type="inferred from homology"/>
<dbReference type="GO" id="GO:0003677">
    <property type="term" value="F:DNA binding"/>
    <property type="evidence" value="ECO:0007669"/>
    <property type="project" value="UniProtKB-KW"/>
</dbReference>
<dbReference type="InterPro" id="IPR036086">
    <property type="entry name" value="ParB/Sulfiredoxin_sf"/>
</dbReference>
<dbReference type="RefSeq" id="WP_151861557.1">
    <property type="nucleotide sequence ID" value="NZ_WBZC01000038.1"/>
</dbReference>
<dbReference type="GO" id="GO:0005694">
    <property type="term" value="C:chromosome"/>
    <property type="evidence" value="ECO:0007669"/>
    <property type="project" value="TreeGrafter"/>
</dbReference>
<evidence type="ECO:0000256" key="6">
    <source>
        <dbReference type="ARBA" id="ARBA00023210"/>
    </source>
</evidence>
<reference evidence="10 11" key="1">
    <citation type="submission" date="2019-10" db="EMBL/GenBank/DDBJ databases">
        <title>Alkaliphilus serpentinus sp. nov. and Alkaliphilus pronyensis sp. nov., two novel anaerobic alkaliphilic species isolated from the serpentinized-hosted hydrothermal field of the Prony Bay (New Caledonia).</title>
        <authorList>
            <person name="Postec A."/>
        </authorList>
    </citation>
    <scope>NUCLEOTIDE SEQUENCE [LARGE SCALE GENOMIC DNA]</scope>
    <source>
        <strain evidence="10 11">LacV</strain>
    </source>
</reference>
<organism evidence="10 11">
    <name type="scientific">Alkaliphilus pronyensis</name>
    <dbReference type="NCBI Taxonomy" id="1482732"/>
    <lineage>
        <taxon>Bacteria</taxon>
        <taxon>Bacillati</taxon>
        <taxon>Bacillota</taxon>
        <taxon>Clostridia</taxon>
        <taxon>Peptostreptococcales</taxon>
        <taxon>Natronincolaceae</taxon>
        <taxon>Alkaliphilus</taxon>
    </lineage>
</organism>
<keyword evidence="3" id="KW-0963">Cytoplasm</keyword>
<dbReference type="Pfam" id="PF17762">
    <property type="entry name" value="HTH_ParB"/>
    <property type="match status" value="1"/>
</dbReference>
<evidence type="ECO:0000256" key="3">
    <source>
        <dbReference type="ARBA" id="ARBA00022490"/>
    </source>
</evidence>
<keyword evidence="11" id="KW-1185">Reference proteome</keyword>
<name>A0A6I0EXJ3_9FIRM</name>
<gene>
    <name evidence="10" type="primary">noc</name>
    <name evidence="10" type="ORF">F8154_10445</name>
</gene>
<feature type="domain" description="ParB-like N-terminal" evidence="9">
    <location>
        <begin position="9"/>
        <end position="100"/>
    </location>
</feature>
<dbReference type="InterPro" id="IPR023705">
    <property type="entry name" value="Nucleoid_occlusion_protein"/>
</dbReference>
<accession>A0A6I0EXJ3</accession>
<evidence type="ECO:0000313" key="11">
    <source>
        <dbReference type="Proteomes" id="UP000432715"/>
    </source>
</evidence>
<keyword evidence="8" id="KW-0175">Coiled coil</keyword>
<dbReference type="InterPro" id="IPR050336">
    <property type="entry name" value="Chromosome_partition/occlusion"/>
</dbReference>
<dbReference type="NCBIfam" id="TIGR00180">
    <property type="entry name" value="parB_part"/>
    <property type="match status" value="1"/>
</dbReference>
<evidence type="ECO:0000256" key="8">
    <source>
        <dbReference type="SAM" id="Coils"/>
    </source>
</evidence>
<dbReference type="GO" id="GO:0009295">
    <property type="term" value="C:nucleoid"/>
    <property type="evidence" value="ECO:0007669"/>
    <property type="project" value="UniProtKB-SubCell"/>
</dbReference>
<dbReference type="Pfam" id="PF02195">
    <property type="entry name" value="ParB_N"/>
    <property type="match status" value="1"/>
</dbReference>
<comment type="similarity">
    <text evidence="2">Belongs to the ParB family.</text>
</comment>
<dbReference type="GO" id="GO:0045881">
    <property type="term" value="P:positive regulation of sporulation resulting in formation of a cellular spore"/>
    <property type="evidence" value="ECO:0007669"/>
    <property type="project" value="TreeGrafter"/>
</dbReference>
<evidence type="ECO:0000256" key="2">
    <source>
        <dbReference type="ARBA" id="ARBA00006295"/>
    </source>
</evidence>
<dbReference type="SUPFAM" id="SSF109709">
    <property type="entry name" value="KorB DNA-binding domain-like"/>
    <property type="match status" value="1"/>
</dbReference>
<keyword evidence="5" id="KW-0238">DNA-binding</keyword>
<keyword evidence="7" id="KW-0131">Cell cycle</keyword>
<evidence type="ECO:0000256" key="7">
    <source>
        <dbReference type="ARBA" id="ARBA00023306"/>
    </source>
</evidence>
<evidence type="ECO:0000256" key="1">
    <source>
        <dbReference type="ARBA" id="ARBA00004453"/>
    </source>
</evidence>
<evidence type="ECO:0000256" key="4">
    <source>
        <dbReference type="ARBA" id="ARBA00022618"/>
    </source>
</evidence>
<dbReference type="SMART" id="SM00470">
    <property type="entry name" value="ParB"/>
    <property type="match status" value="1"/>
</dbReference>
<dbReference type="GO" id="GO:0007059">
    <property type="term" value="P:chromosome segregation"/>
    <property type="evidence" value="ECO:0007669"/>
    <property type="project" value="TreeGrafter"/>
</dbReference>
<keyword evidence="4" id="KW-0132">Cell division</keyword>
<dbReference type="InterPro" id="IPR004437">
    <property type="entry name" value="ParB/RepB/Spo0J"/>
</dbReference>
<evidence type="ECO:0000259" key="9">
    <source>
        <dbReference type="SMART" id="SM00470"/>
    </source>
</evidence>
<dbReference type="NCBIfam" id="TIGR04285">
    <property type="entry name" value="nucleoid_noc"/>
    <property type="match status" value="1"/>
</dbReference>
<dbReference type="Gene3D" id="3.90.1530.30">
    <property type="match status" value="1"/>
</dbReference>
<dbReference type="FunFam" id="1.10.10.2830:FF:000001">
    <property type="entry name" value="Chromosome partitioning protein ParB"/>
    <property type="match status" value="1"/>
</dbReference>
<evidence type="ECO:0000313" key="10">
    <source>
        <dbReference type="EMBL" id="KAB3533838.1"/>
    </source>
</evidence>
<dbReference type="CDD" id="cd16393">
    <property type="entry name" value="SPO0J_N"/>
    <property type="match status" value="1"/>
</dbReference>
<feature type="coiled-coil region" evidence="8">
    <location>
        <begin position="192"/>
        <end position="248"/>
    </location>
</feature>
<dbReference type="InterPro" id="IPR041468">
    <property type="entry name" value="HTH_ParB/Spo0J"/>
</dbReference>
<dbReference type="PANTHER" id="PTHR33375">
    <property type="entry name" value="CHROMOSOME-PARTITIONING PROTEIN PARB-RELATED"/>
    <property type="match status" value="1"/>
</dbReference>
<protein>
    <submittedName>
        <fullName evidence="10">Nucleoid occlusion protein</fullName>
    </submittedName>
</protein>
<dbReference type="AlphaFoldDB" id="A0A6I0EXJ3"/>
<keyword evidence="6" id="KW-0717">Septation</keyword>
<sequence>MNNSNKQIEEISINLIIPNPYQPRKSFSQISLEELSQSIEAYGILQPISVRRIGNDKYELIAGERRLKAAKLANLQKVPAIVHHQYNDKDSAVLAIIENLQREDLNFIEEAEAYHNLITEHSFTQQELATQIGKNQSTIANKLRILRLGEGVKKLLLENNLSERHARALLKLPDDELRIIVLQKVIKNEYNVKKTEEIIAELIEEISKESEVKSKQKIRSFMNYRIYINTIKQAFEAIKDKQENAELKQTDCGEYIELTVRIPKT</sequence>
<dbReference type="PANTHER" id="PTHR33375:SF8">
    <property type="entry name" value="NUCLEOID OCCLUSION PROTEIN"/>
    <property type="match status" value="1"/>
</dbReference>
<dbReference type="Proteomes" id="UP000432715">
    <property type="component" value="Unassembled WGS sequence"/>
</dbReference>
<dbReference type="SUPFAM" id="SSF110849">
    <property type="entry name" value="ParB/Sulfiredoxin"/>
    <property type="match status" value="1"/>
</dbReference>
<dbReference type="EMBL" id="WBZC01000038">
    <property type="protein sequence ID" value="KAB3533838.1"/>
    <property type="molecule type" value="Genomic_DNA"/>
</dbReference>
<comment type="caution">
    <text evidence="10">The sequence shown here is derived from an EMBL/GenBank/DDBJ whole genome shotgun (WGS) entry which is preliminary data.</text>
</comment>
<dbReference type="GO" id="GO:0000917">
    <property type="term" value="P:division septum assembly"/>
    <property type="evidence" value="ECO:0007669"/>
    <property type="project" value="UniProtKB-KW"/>
</dbReference>
<comment type="subcellular location">
    <subcellularLocation>
        <location evidence="1">Cytoplasm</location>
        <location evidence="1">Nucleoid</location>
    </subcellularLocation>
</comment>
<dbReference type="InterPro" id="IPR003115">
    <property type="entry name" value="ParB_N"/>
</dbReference>
<dbReference type="OrthoDB" id="9802051at2"/>